<accession>A0A6J6ZAT3</accession>
<organism evidence="3">
    <name type="scientific">freshwater metagenome</name>
    <dbReference type="NCBI Taxonomy" id="449393"/>
    <lineage>
        <taxon>unclassified sequences</taxon>
        <taxon>metagenomes</taxon>
        <taxon>ecological metagenomes</taxon>
    </lineage>
</organism>
<dbReference type="EMBL" id="CAEZYO010000016">
    <property type="protein sequence ID" value="CAB4729246.1"/>
    <property type="molecule type" value="Genomic_DNA"/>
</dbReference>
<dbReference type="SUPFAM" id="SSF53448">
    <property type="entry name" value="Nucleotide-diphospho-sugar transferases"/>
    <property type="match status" value="1"/>
</dbReference>
<dbReference type="CDD" id="cd02513">
    <property type="entry name" value="CMP-NeuAc_Synthase"/>
    <property type="match status" value="1"/>
</dbReference>
<dbReference type="InterPro" id="IPR050793">
    <property type="entry name" value="CMP-NeuNAc_synthase"/>
</dbReference>
<dbReference type="Gene3D" id="3.90.550.10">
    <property type="entry name" value="Spore Coat Polysaccharide Biosynthesis Protein SpsA, Chain A"/>
    <property type="match status" value="1"/>
</dbReference>
<dbReference type="Pfam" id="PF02348">
    <property type="entry name" value="CTP_transf_3"/>
    <property type="match status" value="1"/>
</dbReference>
<name>A0A6J6ZAT3_9ZZZZ</name>
<dbReference type="EMBL" id="CAESAH010000009">
    <property type="protein sequence ID" value="CAB4335031.1"/>
    <property type="molecule type" value="Genomic_DNA"/>
</dbReference>
<dbReference type="InterPro" id="IPR003329">
    <property type="entry name" value="Cytidylyl_trans"/>
</dbReference>
<reference evidence="3" key="1">
    <citation type="submission" date="2020-05" db="EMBL/GenBank/DDBJ databases">
        <authorList>
            <person name="Chiriac C."/>
            <person name="Salcher M."/>
            <person name="Ghai R."/>
            <person name="Kavagutti S V."/>
        </authorList>
    </citation>
    <scope>NUCLEOTIDE SEQUENCE</scope>
</reference>
<evidence type="ECO:0000313" key="1">
    <source>
        <dbReference type="EMBL" id="CAB4335031.1"/>
    </source>
</evidence>
<evidence type="ECO:0000313" key="3">
    <source>
        <dbReference type="EMBL" id="CAB4816686.1"/>
    </source>
</evidence>
<dbReference type="EMBL" id="CAFBRY010000002">
    <property type="protein sequence ID" value="CAB5135032.1"/>
    <property type="molecule type" value="Genomic_DNA"/>
</dbReference>
<dbReference type="PANTHER" id="PTHR21485:SF6">
    <property type="entry name" value="N-ACYLNEURAMINATE CYTIDYLYLTRANSFERASE-RELATED"/>
    <property type="match status" value="1"/>
</dbReference>
<dbReference type="GO" id="GO:0008781">
    <property type="term" value="F:N-acylneuraminate cytidylyltransferase activity"/>
    <property type="evidence" value="ECO:0007669"/>
    <property type="project" value="TreeGrafter"/>
</dbReference>
<protein>
    <submittedName>
        <fullName evidence="3">Unannotated protein</fullName>
    </submittedName>
</protein>
<dbReference type="PANTHER" id="PTHR21485">
    <property type="entry name" value="HAD SUPERFAMILY MEMBERS CMAS AND KDSC"/>
    <property type="match status" value="1"/>
</dbReference>
<evidence type="ECO:0000313" key="2">
    <source>
        <dbReference type="EMBL" id="CAB4729246.1"/>
    </source>
</evidence>
<sequence>MISAVALIPARGGSKRVLKKNTRLLAGAPLITYTINTAKLSGIFDQIIVSTDDEATAEIAIKYGATVPELRPSKFATDSSPDIEWVSYAAENWLSNSEVNLVILRPTSPLRKPQTIKNAHEIFCQNAWADSLRAMQPVAEHPGKMWRIGEGEEATPFIDQLQRPVPTHSSPTNTLEEVWVQNASLEIVKSSTVTGKKTLAGDRVLKYEMPGLEGYDINSEKDWAYLEFLIKSNPTLLSAADLRN</sequence>
<dbReference type="InterPro" id="IPR029044">
    <property type="entry name" value="Nucleotide-diphossugar_trans"/>
</dbReference>
<dbReference type="AlphaFoldDB" id="A0A6J6ZAT3"/>
<evidence type="ECO:0000313" key="4">
    <source>
        <dbReference type="EMBL" id="CAB5135032.1"/>
    </source>
</evidence>
<gene>
    <name evidence="2" type="ORF">UFOPK2731_00711</name>
    <name evidence="3" type="ORF">UFOPK3161_00261</name>
    <name evidence="1" type="ORF">UFOPK3962_00516</name>
    <name evidence="4" type="ORF">UFOPK4427_00115</name>
</gene>
<dbReference type="EMBL" id="CAFABC010000003">
    <property type="protein sequence ID" value="CAB4816686.1"/>
    <property type="molecule type" value="Genomic_DNA"/>
</dbReference>
<proteinExistence type="predicted"/>